<name>A0A834FBX6_ORYME</name>
<protein>
    <submittedName>
        <fullName evidence="1">Uncharacterized protein</fullName>
    </submittedName>
</protein>
<sequence length="91" mass="10382">MSSMCRKVLREALMLGELCDFVIQVYLSQMPAEYLINTVCRETMVRRNARCAAMVTRTLRALCNSYLERPLDRARSPAEVLLAIGHISTIF</sequence>
<comment type="caution">
    <text evidence="1">The sequence shown here is derived from an EMBL/GenBank/DDBJ whole genome shotgun (WGS) entry which is preliminary data.</text>
</comment>
<reference evidence="1" key="1">
    <citation type="journal article" name="BMC Genomics">
        <title>Long-read sequencing and de novo genome assembly of marine medaka (Oryzias melastigma).</title>
        <authorList>
            <person name="Liang P."/>
            <person name="Saqib H.S.A."/>
            <person name="Ni X."/>
            <person name="Shen Y."/>
        </authorList>
    </citation>
    <scope>NUCLEOTIDE SEQUENCE</scope>
    <source>
        <strain evidence="1">Bigg-433</strain>
    </source>
</reference>
<gene>
    <name evidence="1" type="ORF">FQA47_025540</name>
</gene>
<accession>A0A834FBX6</accession>
<evidence type="ECO:0000313" key="2">
    <source>
        <dbReference type="Proteomes" id="UP000646548"/>
    </source>
</evidence>
<dbReference type="EMBL" id="WKFB01000277">
    <property type="protein sequence ID" value="KAF6728551.1"/>
    <property type="molecule type" value="Genomic_DNA"/>
</dbReference>
<organism evidence="1 2">
    <name type="scientific">Oryzias melastigma</name>
    <name type="common">Marine medaka</name>
    <dbReference type="NCBI Taxonomy" id="30732"/>
    <lineage>
        <taxon>Eukaryota</taxon>
        <taxon>Metazoa</taxon>
        <taxon>Chordata</taxon>
        <taxon>Craniata</taxon>
        <taxon>Vertebrata</taxon>
        <taxon>Euteleostomi</taxon>
        <taxon>Actinopterygii</taxon>
        <taxon>Neopterygii</taxon>
        <taxon>Teleostei</taxon>
        <taxon>Neoteleostei</taxon>
        <taxon>Acanthomorphata</taxon>
        <taxon>Ovalentaria</taxon>
        <taxon>Atherinomorphae</taxon>
        <taxon>Beloniformes</taxon>
        <taxon>Adrianichthyidae</taxon>
        <taxon>Oryziinae</taxon>
        <taxon>Oryzias</taxon>
    </lineage>
</organism>
<proteinExistence type="predicted"/>
<evidence type="ECO:0000313" key="1">
    <source>
        <dbReference type="EMBL" id="KAF6728551.1"/>
    </source>
</evidence>
<dbReference type="Proteomes" id="UP000646548">
    <property type="component" value="Unassembled WGS sequence"/>
</dbReference>
<dbReference type="AlphaFoldDB" id="A0A834FBX6"/>